<dbReference type="EMBL" id="JBFDAA010000001">
    <property type="protein sequence ID" value="KAL1140891.1"/>
    <property type="molecule type" value="Genomic_DNA"/>
</dbReference>
<name>A0ABD0YY59_9HEMI</name>
<keyword evidence="2" id="KW-1185">Reference proteome</keyword>
<comment type="caution">
    <text evidence="1">The sequence shown here is derived from an EMBL/GenBank/DDBJ whole genome shotgun (WGS) entry which is preliminary data.</text>
</comment>
<protein>
    <submittedName>
        <fullName evidence="1">Uncharacterized protein</fullName>
    </submittedName>
</protein>
<dbReference type="AlphaFoldDB" id="A0ABD0YY59"/>
<dbReference type="Proteomes" id="UP001558652">
    <property type="component" value="Unassembled WGS sequence"/>
</dbReference>
<reference evidence="1 2" key="1">
    <citation type="submission" date="2024-07" db="EMBL/GenBank/DDBJ databases">
        <title>Chromosome-level genome assembly of the water stick insect Ranatra chinensis (Heteroptera: Nepidae).</title>
        <authorList>
            <person name="Liu X."/>
        </authorList>
    </citation>
    <scope>NUCLEOTIDE SEQUENCE [LARGE SCALE GENOMIC DNA]</scope>
    <source>
        <strain evidence="1">Cailab_2021Rc</strain>
        <tissue evidence="1">Muscle</tissue>
    </source>
</reference>
<gene>
    <name evidence="1" type="ORF">AAG570_000819</name>
</gene>
<accession>A0ABD0YY59</accession>
<organism evidence="1 2">
    <name type="scientific">Ranatra chinensis</name>
    <dbReference type="NCBI Taxonomy" id="642074"/>
    <lineage>
        <taxon>Eukaryota</taxon>
        <taxon>Metazoa</taxon>
        <taxon>Ecdysozoa</taxon>
        <taxon>Arthropoda</taxon>
        <taxon>Hexapoda</taxon>
        <taxon>Insecta</taxon>
        <taxon>Pterygota</taxon>
        <taxon>Neoptera</taxon>
        <taxon>Paraneoptera</taxon>
        <taxon>Hemiptera</taxon>
        <taxon>Heteroptera</taxon>
        <taxon>Panheteroptera</taxon>
        <taxon>Nepomorpha</taxon>
        <taxon>Nepidae</taxon>
        <taxon>Ranatrinae</taxon>
        <taxon>Ranatra</taxon>
    </lineage>
</organism>
<sequence length="188" mass="21558">MDELRMRVCDVRECGYAMNLRRVCVGSFSPLAEDLDSTFLVGFVFTPRPRKGRTCCASSEGKRPGRPSRLSSCCAGTKKEDNDVEDMRRKIRHLETNPTQAGPELHKLYGVWRCQRDAIIFRFFERSNPLSEHADVTLPQIHKIPQADDESLGRICDAKWRTLWPNEYRIGGGWSERPQLTDALPNLF</sequence>
<proteinExistence type="predicted"/>
<evidence type="ECO:0000313" key="2">
    <source>
        <dbReference type="Proteomes" id="UP001558652"/>
    </source>
</evidence>
<evidence type="ECO:0000313" key="1">
    <source>
        <dbReference type="EMBL" id="KAL1140891.1"/>
    </source>
</evidence>